<proteinExistence type="predicted"/>
<evidence type="ECO:0000256" key="1">
    <source>
        <dbReference type="SAM" id="MobiDB-lite"/>
    </source>
</evidence>
<accession>A0A062U893</accession>
<evidence type="ECO:0000313" key="2">
    <source>
        <dbReference type="EMBL" id="KCZ52370.1"/>
    </source>
</evidence>
<reference evidence="2 3" key="1">
    <citation type="journal article" date="2014" name="Antonie Van Leeuwenhoek">
        <title>Hyphomonas beringensis sp. nov. and Hyphomonas chukchiensis sp. nov., isolated from surface seawater of the Bering Sea and Chukchi Sea.</title>
        <authorList>
            <person name="Li C."/>
            <person name="Lai Q."/>
            <person name="Li G."/>
            <person name="Dong C."/>
            <person name="Wang J."/>
            <person name="Liao Y."/>
            <person name="Shao Z."/>
        </authorList>
    </citation>
    <scope>NUCLEOTIDE SEQUENCE [LARGE SCALE GENOMIC DNA]</scope>
    <source>
        <strain evidence="2 3">25B14_1</strain>
    </source>
</reference>
<feature type="compositionally biased region" description="Polar residues" evidence="1">
    <location>
        <begin position="28"/>
        <end position="39"/>
    </location>
</feature>
<organism evidence="2 3">
    <name type="scientific">Hyphomonas beringensis</name>
    <dbReference type="NCBI Taxonomy" id="1280946"/>
    <lineage>
        <taxon>Bacteria</taxon>
        <taxon>Pseudomonadati</taxon>
        <taxon>Pseudomonadota</taxon>
        <taxon>Alphaproteobacteria</taxon>
        <taxon>Hyphomonadales</taxon>
        <taxon>Hyphomonadaceae</taxon>
        <taxon>Hyphomonas</taxon>
    </lineage>
</organism>
<feature type="region of interest" description="Disordered" evidence="1">
    <location>
        <begin position="1"/>
        <end position="39"/>
    </location>
</feature>
<comment type="caution">
    <text evidence="2">The sequence shown here is derived from an EMBL/GenBank/DDBJ whole genome shotgun (WGS) entry which is preliminary data.</text>
</comment>
<name>A0A062U893_9PROT</name>
<dbReference type="AlphaFoldDB" id="A0A062U893"/>
<evidence type="ECO:0000313" key="3">
    <source>
        <dbReference type="Proteomes" id="UP000027037"/>
    </source>
</evidence>
<keyword evidence="3" id="KW-1185">Reference proteome</keyword>
<dbReference type="Proteomes" id="UP000027037">
    <property type="component" value="Unassembled WGS sequence"/>
</dbReference>
<dbReference type="EMBL" id="AWFF01000066">
    <property type="protein sequence ID" value="KCZ52370.1"/>
    <property type="molecule type" value="Genomic_DNA"/>
</dbReference>
<sequence>MPTHPIATKARATDPRFQSKFSNAEVGQANTNQPETINKQLPSISELRKSSRHNDATPMIHARKIMVRGLL</sequence>
<gene>
    <name evidence="2" type="ORF">HY29_18005</name>
</gene>
<protein>
    <submittedName>
        <fullName evidence="2">Uncharacterized protein</fullName>
    </submittedName>
</protein>